<protein>
    <submittedName>
        <fullName evidence="4">FecR family protein</fullName>
    </submittedName>
</protein>
<dbReference type="PIRSF" id="PIRSF018266">
    <property type="entry name" value="FecR"/>
    <property type="match status" value="1"/>
</dbReference>
<feature type="domain" description="Protein FecR C-terminal" evidence="3">
    <location>
        <begin position="294"/>
        <end position="362"/>
    </location>
</feature>
<dbReference type="Gene3D" id="2.60.120.1440">
    <property type="match status" value="1"/>
</dbReference>
<feature type="transmembrane region" description="Helical" evidence="1">
    <location>
        <begin position="68"/>
        <end position="90"/>
    </location>
</feature>
<dbReference type="PANTHER" id="PTHR30273:SF2">
    <property type="entry name" value="PROTEIN FECR"/>
    <property type="match status" value="1"/>
</dbReference>
<keyword evidence="5" id="KW-1185">Reference proteome</keyword>
<dbReference type="Proteomes" id="UP000192756">
    <property type="component" value="Unassembled WGS sequence"/>
</dbReference>
<evidence type="ECO:0000313" key="4">
    <source>
        <dbReference type="EMBL" id="SMC59581.1"/>
    </source>
</evidence>
<dbReference type="STRING" id="151894.SAMN04488524_1384"/>
<sequence>MNQTEATALLQRYKAGTCSEEEKAKLESWYLQWNNDDHTFEEAELLSLQKEMWLNMPSKPSPPKTLSLWPKIAVAAAVVIAVSAGIWFYTAQQREHGIRKELLANDIAPGKNTATLTLASGEKINLSTAKTGVTINEGKLVYNDGTNISAATGTQAVIAATPKGGTYQITLSDGSKVWLNAASSVKFPSVFDKQGSRKVSLTGEAYFEVAKDKTRPFIVTTDKQEVAVLGTHFNINSYTEEPIQKTTLLEGSVKVNAFNASYLLIPGQQANLKNNRVLIENADISQTMAWKNGRFVFTGEDLESIMRKISRWYDVEVDFQDNTQKISFIGVISRNKNISSVLQLIEETGNVHFKIAGRRITVMK</sequence>
<name>A0A1W2AGJ4_9SPHI</name>
<dbReference type="PANTHER" id="PTHR30273">
    <property type="entry name" value="PERIPLASMIC SIGNAL SENSOR AND SIGMA FACTOR ACTIVATOR FECR-RELATED"/>
    <property type="match status" value="1"/>
</dbReference>
<dbReference type="RefSeq" id="WP_084237621.1">
    <property type="nucleotide sequence ID" value="NZ_FWXT01000001.1"/>
</dbReference>
<evidence type="ECO:0000259" key="3">
    <source>
        <dbReference type="Pfam" id="PF16344"/>
    </source>
</evidence>
<dbReference type="OrthoDB" id="1099963at2"/>
<dbReference type="Pfam" id="PF04773">
    <property type="entry name" value="FecR"/>
    <property type="match status" value="1"/>
</dbReference>
<dbReference type="InterPro" id="IPR032508">
    <property type="entry name" value="FecR_C"/>
</dbReference>
<gene>
    <name evidence="4" type="ORF">SAMN04488524_1384</name>
</gene>
<keyword evidence="1" id="KW-0472">Membrane</keyword>
<dbReference type="InterPro" id="IPR012373">
    <property type="entry name" value="Ferrdict_sens_TM"/>
</dbReference>
<evidence type="ECO:0000259" key="2">
    <source>
        <dbReference type="Pfam" id="PF04773"/>
    </source>
</evidence>
<dbReference type="Gene3D" id="3.55.50.30">
    <property type="match status" value="1"/>
</dbReference>
<evidence type="ECO:0000313" key="5">
    <source>
        <dbReference type="Proteomes" id="UP000192756"/>
    </source>
</evidence>
<dbReference type="InterPro" id="IPR006860">
    <property type="entry name" value="FecR"/>
</dbReference>
<proteinExistence type="predicted"/>
<accession>A0A1W2AGJ4</accession>
<reference evidence="5" key="1">
    <citation type="submission" date="2017-04" db="EMBL/GenBank/DDBJ databases">
        <authorList>
            <person name="Varghese N."/>
            <person name="Submissions S."/>
        </authorList>
    </citation>
    <scope>NUCLEOTIDE SEQUENCE [LARGE SCALE GENOMIC DNA]</scope>
    <source>
        <strain evidence="5">DSM 12126</strain>
    </source>
</reference>
<evidence type="ECO:0000256" key="1">
    <source>
        <dbReference type="SAM" id="Phobius"/>
    </source>
</evidence>
<dbReference type="EMBL" id="FWXT01000001">
    <property type="protein sequence ID" value="SMC59581.1"/>
    <property type="molecule type" value="Genomic_DNA"/>
</dbReference>
<dbReference type="Pfam" id="PF16344">
    <property type="entry name" value="FecR_C"/>
    <property type="match status" value="1"/>
</dbReference>
<keyword evidence="1" id="KW-0812">Transmembrane</keyword>
<organism evidence="4 5">
    <name type="scientific">Pedobacter africanus</name>
    <dbReference type="NCBI Taxonomy" id="151894"/>
    <lineage>
        <taxon>Bacteria</taxon>
        <taxon>Pseudomonadati</taxon>
        <taxon>Bacteroidota</taxon>
        <taxon>Sphingobacteriia</taxon>
        <taxon>Sphingobacteriales</taxon>
        <taxon>Sphingobacteriaceae</taxon>
        <taxon>Pedobacter</taxon>
    </lineage>
</organism>
<feature type="domain" description="FecR protein" evidence="2">
    <location>
        <begin position="160"/>
        <end position="254"/>
    </location>
</feature>
<keyword evidence="1" id="KW-1133">Transmembrane helix</keyword>
<dbReference type="GO" id="GO:0016989">
    <property type="term" value="F:sigma factor antagonist activity"/>
    <property type="evidence" value="ECO:0007669"/>
    <property type="project" value="TreeGrafter"/>
</dbReference>
<dbReference type="Pfam" id="PF26074">
    <property type="entry name" value="Phage_DEC_PhiTE"/>
    <property type="match status" value="1"/>
</dbReference>
<dbReference type="AlphaFoldDB" id="A0A1W2AGJ4"/>
<dbReference type="InterPro" id="IPR058875">
    <property type="entry name" value="DEC"/>
</dbReference>